<keyword evidence="6" id="KW-1185">Reference proteome</keyword>
<dbReference type="CDD" id="cd06257">
    <property type="entry name" value="DnaJ"/>
    <property type="match status" value="1"/>
</dbReference>
<dbReference type="GO" id="GO:0005829">
    <property type="term" value="C:cytosol"/>
    <property type="evidence" value="ECO:0007669"/>
    <property type="project" value="TreeGrafter"/>
</dbReference>
<dbReference type="InterPro" id="IPR001623">
    <property type="entry name" value="DnaJ_domain"/>
</dbReference>
<dbReference type="GO" id="GO:0006457">
    <property type="term" value="P:protein folding"/>
    <property type="evidence" value="ECO:0007669"/>
    <property type="project" value="InterPro"/>
</dbReference>
<dbReference type="FunFam" id="2.60.260.20:FF:000002">
    <property type="entry name" value="Dnaj homolog subfamily b member"/>
    <property type="match status" value="1"/>
</dbReference>
<dbReference type="InterPro" id="IPR018253">
    <property type="entry name" value="DnaJ_domain_CS"/>
</dbReference>
<dbReference type="PANTHER" id="PTHR24078">
    <property type="entry name" value="DNAJ HOMOLOG SUBFAMILY C MEMBER"/>
    <property type="match status" value="1"/>
</dbReference>
<keyword evidence="3" id="KW-0812">Transmembrane</keyword>
<dbReference type="SMART" id="SM00271">
    <property type="entry name" value="DnaJ"/>
    <property type="match status" value="1"/>
</dbReference>
<dbReference type="Proteomes" id="UP000289738">
    <property type="component" value="Chromosome A08"/>
</dbReference>
<proteinExistence type="predicted"/>
<protein>
    <recommendedName>
        <fullName evidence="4">J domain-containing protein</fullName>
    </recommendedName>
</protein>
<gene>
    <name evidence="5" type="ORF">Ahy_A08g039856</name>
</gene>
<dbReference type="InterPro" id="IPR051339">
    <property type="entry name" value="DnaJ_subfamily_B"/>
</dbReference>
<dbReference type="PRINTS" id="PR00625">
    <property type="entry name" value="JDOMAIN"/>
</dbReference>
<accession>A0A445BXJ2</accession>
<dbReference type="GO" id="GO:0051087">
    <property type="term" value="F:protein-folding chaperone binding"/>
    <property type="evidence" value="ECO:0007669"/>
    <property type="project" value="TreeGrafter"/>
</dbReference>
<dbReference type="PROSITE" id="PS50076">
    <property type="entry name" value="DNAJ_2"/>
    <property type="match status" value="1"/>
</dbReference>
<dbReference type="PANTHER" id="PTHR24078:SF577">
    <property type="entry name" value="OS05G0562300 PROTEIN"/>
    <property type="match status" value="1"/>
</dbReference>
<evidence type="ECO:0000256" key="1">
    <source>
        <dbReference type="ARBA" id="ARBA00023186"/>
    </source>
</evidence>
<feature type="compositionally biased region" description="Basic residues" evidence="2">
    <location>
        <begin position="88"/>
        <end position="97"/>
    </location>
</feature>
<dbReference type="InterPro" id="IPR036869">
    <property type="entry name" value="J_dom_sf"/>
</dbReference>
<evidence type="ECO:0000313" key="5">
    <source>
        <dbReference type="EMBL" id="RYR43437.1"/>
    </source>
</evidence>
<comment type="caution">
    <text evidence="5">The sequence shown here is derived from an EMBL/GenBank/DDBJ whole genome shotgun (WGS) entry which is preliminary data.</text>
</comment>
<dbReference type="InterPro" id="IPR008971">
    <property type="entry name" value="HSP40/DnaJ_pept-bd"/>
</dbReference>
<keyword evidence="3" id="KW-1133">Transmembrane helix</keyword>
<dbReference type="Pfam" id="PF01556">
    <property type="entry name" value="DnaJ_C"/>
    <property type="match status" value="1"/>
</dbReference>
<dbReference type="FunFam" id="1.10.287.110:FF:000020">
    <property type="entry name" value="DnaJ subfamily B member 13"/>
    <property type="match status" value="1"/>
</dbReference>
<evidence type="ECO:0000256" key="2">
    <source>
        <dbReference type="SAM" id="MobiDB-lite"/>
    </source>
</evidence>
<dbReference type="InterPro" id="IPR002939">
    <property type="entry name" value="DnaJ_C"/>
</dbReference>
<evidence type="ECO:0000313" key="6">
    <source>
        <dbReference type="Proteomes" id="UP000289738"/>
    </source>
</evidence>
<evidence type="ECO:0000256" key="3">
    <source>
        <dbReference type="SAM" id="Phobius"/>
    </source>
</evidence>
<dbReference type="Pfam" id="PF00226">
    <property type="entry name" value="DnaJ"/>
    <property type="match status" value="1"/>
</dbReference>
<dbReference type="PROSITE" id="PS00636">
    <property type="entry name" value="DNAJ_1"/>
    <property type="match status" value="1"/>
</dbReference>
<feature type="region of interest" description="Disordered" evidence="2">
    <location>
        <begin position="83"/>
        <end position="133"/>
    </location>
</feature>
<organism evidence="5 6">
    <name type="scientific">Arachis hypogaea</name>
    <name type="common">Peanut</name>
    <dbReference type="NCBI Taxonomy" id="3818"/>
    <lineage>
        <taxon>Eukaryota</taxon>
        <taxon>Viridiplantae</taxon>
        <taxon>Streptophyta</taxon>
        <taxon>Embryophyta</taxon>
        <taxon>Tracheophyta</taxon>
        <taxon>Spermatophyta</taxon>
        <taxon>Magnoliopsida</taxon>
        <taxon>eudicotyledons</taxon>
        <taxon>Gunneridae</taxon>
        <taxon>Pentapetalae</taxon>
        <taxon>rosids</taxon>
        <taxon>fabids</taxon>
        <taxon>Fabales</taxon>
        <taxon>Fabaceae</taxon>
        <taxon>Papilionoideae</taxon>
        <taxon>50 kb inversion clade</taxon>
        <taxon>dalbergioids sensu lato</taxon>
        <taxon>Dalbergieae</taxon>
        <taxon>Pterocarpus clade</taxon>
        <taxon>Arachis</taxon>
    </lineage>
</organism>
<dbReference type="SUPFAM" id="SSF49493">
    <property type="entry name" value="HSP40/DnaJ peptide-binding domain"/>
    <property type="match status" value="2"/>
</dbReference>
<reference evidence="5 6" key="1">
    <citation type="submission" date="2019-01" db="EMBL/GenBank/DDBJ databases">
        <title>Sequencing of cultivated peanut Arachis hypogaea provides insights into genome evolution and oil improvement.</title>
        <authorList>
            <person name="Chen X."/>
        </authorList>
    </citation>
    <scope>NUCLEOTIDE SEQUENCE [LARGE SCALE GENOMIC DNA]</scope>
    <source>
        <strain evidence="6">cv. Fuhuasheng</strain>
        <tissue evidence="5">Leaves</tissue>
    </source>
</reference>
<keyword evidence="3" id="KW-0472">Membrane</keyword>
<dbReference type="Gene3D" id="1.10.287.110">
    <property type="entry name" value="DnaJ domain"/>
    <property type="match status" value="1"/>
</dbReference>
<keyword evidence="1" id="KW-0143">Chaperone</keyword>
<dbReference type="SUPFAM" id="SSF46565">
    <property type="entry name" value="Chaperone J-domain"/>
    <property type="match status" value="1"/>
</dbReference>
<dbReference type="GO" id="GO:0051082">
    <property type="term" value="F:unfolded protein binding"/>
    <property type="evidence" value="ECO:0007669"/>
    <property type="project" value="InterPro"/>
</dbReference>
<dbReference type="CDD" id="cd10747">
    <property type="entry name" value="DnaJ_C"/>
    <property type="match status" value="1"/>
</dbReference>
<feature type="compositionally biased region" description="Basic residues" evidence="2">
    <location>
        <begin position="110"/>
        <end position="120"/>
    </location>
</feature>
<feature type="transmembrane region" description="Helical" evidence="3">
    <location>
        <begin position="22"/>
        <end position="43"/>
    </location>
</feature>
<dbReference type="STRING" id="3818.A0A445BXJ2"/>
<feature type="region of interest" description="Disordered" evidence="2">
    <location>
        <begin position="202"/>
        <end position="221"/>
    </location>
</feature>
<evidence type="ECO:0000259" key="4">
    <source>
        <dbReference type="PROSITE" id="PS50076"/>
    </source>
</evidence>
<dbReference type="Gene3D" id="2.60.260.20">
    <property type="entry name" value="Urease metallochaperone UreE, N-terminal domain"/>
    <property type="match status" value="2"/>
</dbReference>
<dbReference type="FunFam" id="2.60.260.20:FF:000006">
    <property type="entry name" value="DnaJ subfamily B member 13"/>
    <property type="match status" value="1"/>
</dbReference>
<dbReference type="AlphaFoldDB" id="A0A445BXJ2"/>
<dbReference type="EMBL" id="SDMP01000008">
    <property type="protein sequence ID" value="RYR43437.1"/>
    <property type="molecule type" value="Genomic_DNA"/>
</dbReference>
<name>A0A445BXJ2_ARAHY</name>
<sequence>MGDYDEDGCQCRPLGFLIGLPFALLALVLSVLGAIIWVLGTILSCLCPCCICCTGLANLAVSLVKLPISRTFHSILKQSNHTSNTSLKCHHTHKPTRKPSALNPPTAEKQRKKKERKKERKREEHQPPPNMGVDYYKVLQVDRNATEDDLKKAYRKLAMKWHPDKNPNNKKEAEAKFKQISEAYDVLSDPQKRAIYDQYGEEGLKGQVPPPDAGSGGGGSTFFSTSDIPGSFRFNPRNADDIFAEFFGFSSPFGGMGRSSGGGMRSRFPNGMFGDDMFASFGEGGGGAGVHMSQGGPRKAPPIENKLPCTLEEIYKGTTKKMKISREIIDASGKTMPVEEILTINVKPGWKKGTKITFPEKGNEQPNVTPADLVFIIDEKPHSVFTREGNDLITTQKISLVEALTGYTVNLTTLDGRNLTIPINSVIHPDYEEVVPREGMPLPKDPSKKGNLRIKFNIKFPSRLSADQKSGIKKLLAG</sequence>
<feature type="domain" description="J" evidence="4">
    <location>
        <begin position="134"/>
        <end position="200"/>
    </location>
</feature>